<dbReference type="Pfam" id="PF12893">
    <property type="entry name" value="Lumazine_bd_2"/>
    <property type="match status" value="1"/>
</dbReference>
<evidence type="ECO:0000313" key="1">
    <source>
        <dbReference type="EMBL" id="OXY83149.1"/>
    </source>
</evidence>
<sequence>MTEKGLSAVPDYQKIIDVINLYVEGWKGDVDKFKSAFDEDAWIFFIDASGKRHKYLLTDCFESWSRTGWDIDAQIVSINQVGSAANVIMNFNNLTDPAASFVDFHNMLEVNGRWLITNKTAVHID</sequence>
<name>A0A233RID3_9GAMM</name>
<organism evidence="1 2">
    <name type="scientific">Oceanimonas doudoroffii</name>
    <dbReference type="NCBI Taxonomy" id="84158"/>
    <lineage>
        <taxon>Bacteria</taxon>
        <taxon>Pseudomonadati</taxon>
        <taxon>Pseudomonadota</taxon>
        <taxon>Gammaproteobacteria</taxon>
        <taxon>Aeromonadales</taxon>
        <taxon>Aeromonadaceae</taxon>
        <taxon>Oceanimonas</taxon>
    </lineage>
</organism>
<dbReference type="EMBL" id="NBIM01000001">
    <property type="protein sequence ID" value="OXY83149.1"/>
    <property type="molecule type" value="Genomic_DNA"/>
</dbReference>
<dbReference type="AlphaFoldDB" id="A0A233RID3"/>
<dbReference type="Gene3D" id="3.10.450.50">
    <property type="match status" value="1"/>
</dbReference>
<dbReference type="RefSeq" id="WP_094199924.1">
    <property type="nucleotide sequence ID" value="NZ_NBIM01000001.1"/>
</dbReference>
<dbReference type="InterPro" id="IPR039437">
    <property type="entry name" value="FrzH/put_lumazine-bd"/>
</dbReference>
<gene>
    <name evidence="1" type="ORF">B6S08_06530</name>
</gene>
<evidence type="ECO:0008006" key="3">
    <source>
        <dbReference type="Google" id="ProtNLM"/>
    </source>
</evidence>
<dbReference type="Proteomes" id="UP000242757">
    <property type="component" value="Unassembled WGS sequence"/>
</dbReference>
<protein>
    <recommendedName>
        <fullName evidence="3">SnoaL-like domain-containing protein</fullName>
    </recommendedName>
</protein>
<accession>A0A233RID3</accession>
<comment type="caution">
    <text evidence="1">The sequence shown here is derived from an EMBL/GenBank/DDBJ whole genome shotgun (WGS) entry which is preliminary data.</text>
</comment>
<reference evidence="1 2" key="1">
    <citation type="submission" date="2017-08" db="EMBL/GenBank/DDBJ databases">
        <title>A Genome Sequence of Oceanimonas doudoroffii ATCC 27123T.</title>
        <authorList>
            <person name="Brennan M.A."/>
            <person name="Maclea K.S."/>
            <person name="Mcclelland W.D."/>
            <person name="Trachtenberg A.M."/>
        </authorList>
    </citation>
    <scope>NUCLEOTIDE SEQUENCE [LARGE SCALE GENOMIC DNA]</scope>
    <source>
        <strain evidence="1 2">ATCC 27123</strain>
    </source>
</reference>
<dbReference type="OrthoDB" id="5676998at2"/>
<proteinExistence type="predicted"/>
<keyword evidence="2" id="KW-1185">Reference proteome</keyword>
<dbReference type="SUPFAM" id="SSF54427">
    <property type="entry name" value="NTF2-like"/>
    <property type="match status" value="1"/>
</dbReference>
<evidence type="ECO:0000313" key="2">
    <source>
        <dbReference type="Proteomes" id="UP000242757"/>
    </source>
</evidence>
<dbReference type="InterPro" id="IPR032710">
    <property type="entry name" value="NTF2-like_dom_sf"/>
</dbReference>